<dbReference type="Pfam" id="PF10035">
    <property type="entry name" value="DUF2179"/>
    <property type="match status" value="1"/>
</dbReference>
<evidence type="ECO:0000256" key="2">
    <source>
        <dbReference type="ARBA" id="ARBA00022475"/>
    </source>
</evidence>
<reference evidence="8 9" key="1">
    <citation type="submission" date="2017-04" db="EMBL/GenBank/DDBJ databases">
        <authorList>
            <person name="Afonso C.L."/>
            <person name="Miller P.J."/>
            <person name="Scott M.A."/>
            <person name="Spackman E."/>
            <person name="Goraichik I."/>
            <person name="Dimitrov K.M."/>
            <person name="Suarez D.L."/>
            <person name="Swayne D.E."/>
        </authorList>
    </citation>
    <scope>NUCLEOTIDE SEQUENCE [LARGE SCALE GENOMIC DNA]</scope>
    <source>
        <strain evidence="8 9">DSM 12816</strain>
    </source>
</reference>
<feature type="transmembrane region" description="Helical" evidence="6">
    <location>
        <begin position="159"/>
        <end position="178"/>
    </location>
</feature>
<organism evidence="8 9">
    <name type="scientific">Papillibacter cinnamivorans DSM 12816</name>
    <dbReference type="NCBI Taxonomy" id="1122930"/>
    <lineage>
        <taxon>Bacteria</taxon>
        <taxon>Bacillati</taxon>
        <taxon>Bacillota</taxon>
        <taxon>Clostridia</taxon>
        <taxon>Eubacteriales</taxon>
        <taxon>Oscillospiraceae</taxon>
        <taxon>Papillibacter</taxon>
    </lineage>
</organism>
<evidence type="ECO:0000256" key="5">
    <source>
        <dbReference type="ARBA" id="ARBA00023136"/>
    </source>
</evidence>
<dbReference type="AlphaFoldDB" id="A0A1W2A110"/>
<dbReference type="PANTHER" id="PTHR33545:SF9">
    <property type="entry name" value="UPF0750 MEMBRANE PROTEIN YITE"/>
    <property type="match status" value="1"/>
</dbReference>
<dbReference type="Pfam" id="PF02588">
    <property type="entry name" value="YitT_membrane"/>
    <property type="match status" value="1"/>
</dbReference>
<feature type="transmembrane region" description="Helical" evidence="6">
    <location>
        <begin position="63"/>
        <end position="80"/>
    </location>
</feature>
<dbReference type="Proteomes" id="UP000192790">
    <property type="component" value="Unassembled WGS sequence"/>
</dbReference>
<dbReference type="OrthoDB" id="3180973at2"/>
<keyword evidence="5 6" id="KW-0472">Membrane</keyword>
<dbReference type="PANTHER" id="PTHR33545">
    <property type="entry name" value="UPF0750 MEMBRANE PROTEIN YITT-RELATED"/>
    <property type="match status" value="1"/>
</dbReference>
<evidence type="ECO:0000313" key="9">
    <source>
        <dbReference type="Proteomes" id="UP000192790"/>
    </source>
</evidence>
<evidence type="ECO:0000256" key="6">
    <source>
        <dbReference type="SAM" id="Phobius"/>
    </source>
</evidence>
<dbReference type="InterPro" id="IPR019264">
    <property type="entry name" value="DUF2179"/>
</dbReference>
<evidence type="ECO:0000256" key="4">
    <source>
        <dbReference type="ARBA" id="ARBA00022989"/>
    </source>
</evidence>
<feature type="domain" description="DUF2179" evidence="7">
    <location>
        <begin position="230"/>
        <end position="284"/>
    </location>
</feature>
<dbReference type="InterPro" id="IPR015867">
    <property type="entry name" value="N-reg_PII/ATP_PRibTrfase_C"/>
</dbReference>
<feature type="transmembrane region" description="Helical" evidence="6">
    <location>
        <begin position="86"/>
        <end position="105"/>
    </location>
</feature>
<dbReference type="GO" id="GO:0005886">
    <property type="term" value="C:plasma membrane"/>
    <property type="evidence" value="ECO:0007669"/>
    <property type="project" value="UniProtKB-SubCell"/>
</dbReference>
<protein>
    <submittedName>
        <fullName evidence="8">Uncharacterized membrane-anchored protein YitT, contains DUF161 and DUF2179 domains</fullName>
    </submittedName>
</protein>
<dbReference type="EMBL" id="FWXW01000003">
    <property type="protein sequence ID" value="SMC53988.1"/>
    <property type="molecule type" value="Genomic_DNA"/>
</dbReference>
<sequence>MGEGIGKQMDKGKWKDFGLLNAGTLLVAAGVYFFKFPNNFSTGGVSGISLILSALLKNYTPGTIILIINIALLLIGYLVLGKSFGIKTAYSTILMSGVIRILEIVWPMSAPMTDEPLLELMFAVMLPAFGSAILFNIGASTGGTDIVAMLLRRYTNANIGVSLLTTDFVITLAAFAVFGPKTGLFSILGLGMKALVVDSAIENFNLCKYFTIVTTKPDPICTFISNRLHRGATTYDATGAFTHEHKTVVLTVLPRAQALLLQRYVREIDPESFIFITNTSGIIGKGFRGVI</sequence>
<dbReference type="InterPro" id="IPR051461">
    <property type="entry name" value="UPF0750_membrane"/>
</dbReference>
<dbReference type="STRING" id="1122930.SAMN02745168_1360"/>
<feature type="transmembrane region" description="Helical" evidence="6">
    <location>
        <begin position="117"/>
        <end position="139"/>
    </location>
</feature>
<keyword evidence="2" id="KW-1003">Cell membrane</keyword>
<dbReference type="Gene3D" id="3.30.70.120">
    <property type="match status" value="1"/>
</dbReference>
<evidence type="ECO:0000313" key="8">
    <source>
        <dbReference type="EMBL" id="SMC53988.1"/>
    </source>
</evidence>
<dbReference type="InterPro" id="IPR003740">
    <property type="entry name" value="YitT"/>
</dbReference>
<name>A0A1W2A110_9FIRM</name>
<accession>A0A1W2A110</accession>
<dbReference type="CDD" id="cd16380">
    <property type="entry name" value="YitT_C"/>
    <property type="match status" value="1"/>
</dbReference>
<dbReference type="PIRSF" id="PIRSF006483">
    <property type="entry name" value="Membrane_protein_YitT"/>
    <property type="match status" value="1"/>
</dbReference>
<evidence type="ECO:0000259" key="7">
    <source>
        <dbReference type="Pfam" id="PF10035"/>
    </source>
</evidence>
<keyword evidence="4 6" id="KW-1133">Transmembrane helix</keyword>
<keyword evidence="3 6" id="KW-0812">Transmembrane</keyword>
<gene>
    <name evidence="8" type="ORF">SAMN02745168_1360</name>
</gene>
<proteinExistence type="predicted"/>
<evidence type="ECO:0000256" key="3">
    <source>
        <dbReference type="ARBA" id="ARBA00022692"/>
    </source>
</evidence>
<dbReference type="RefSeq" id="WP_084233980.1">
    <property type="nucleotide sequence ID" value="NZ_FWXW01000003.1"/>
</dbReference>
<feature type="transmembrane region" description="Helical" evidence="6">
    <location>
        <begin position="17"/>
        <end position="34"/>
    </location>
</feature>
<keyword evidence="9" id="KW-1185">Reference proteome</keyword>
<comment type="subcellular location">
    <subcellularLocation>
        <location evidence="1">Cell membrane</location>
        <topology evidence="1">Multi-pass membrane protein</topology>
    </subcellularLocation>
</comment>
<evidence type="ECO:0000256" key="1">
    <source>
        <dbReference type="ARBA" id="ARBA00004651"/>
    </source>
</evidence>